<dbReference type="PANTHER" id="PTHR36699">
    <property type="entry name" value="LD-TRANSPEPTIDASE"/>
    <property type="match status" value="1"/>
</dbReference>
<dbReference type="CDD" id="cd16913">
    <property type="entry name" value="YkuD_like"/>
    <property type="match status" value="1"/>
</dbReference>
<keyword evidence="10" id="KW-1185">Reference proteome</keyword>
<keyword evidence="5 7" id="KW-0573">Peptidoglycan synthesis</keyword>
<dbReference type="SUPFAM" id="SSF141523">
    <property type="entry name" value="L,D-transpeptidase catalytic domain-like"/>
    <property type="match status" value="1"/>
</dbReference>
<organism evidence="9 10">
    <name type="scientific">Altererythrobacter xiamenensis</name>
    <dbReference type="NCBI Taxonomy" id="1316679"/>
    <lineage>
        <taxon>Bacteria</taxon>
        <taxon>Pseudomonadati</taxon>
        <taxon>Pseudomonadota</taxon>
        <taxon>Alphaproteobacteria</taxon>
        <taxon>Sphingomonadales</taxon>
        <taxon>Erythrobacteraceae</taxon>
        <taxon>Altererythrobacter</taxon>
    </lineage>
</organism>
<feature type="active site" description="Proton donor/acceptor" evidence="7">
    <location>
        <position position="153"/>
    </location>
</feature>
<evidence type="ECO:0000256" key="5">
    <source>
        <dbReference type="ARBA" id="ARBA00022984"/>
    </source>
</evidence>
<dbReference type="EMBL" id="FXWG01000001">
    <property type="protein sequence ID" value="SMQ61340.1"/>
    <property type="molecule type" value="Genomic_DNA"/>
</dbReference>
<keyword evidence="4 7" id="KW-0133">Cell shape</keyword>
<dbReference type="InterPro" id="IPR005490">
    <property type="entry name" value="LD_TPept_cat_dom"/>
</dbReference>
<keyword evidence="6 7" id="KW-0961">Cell wall biogenesis/degradation</keyword>
<evidence type="ECO:0000313" key="9">
    <source>
        <dbReference type="EMBL" id="SMQ61340.1"/>
    </source>
</evidence>
<dbReference type="Pfam" id="PF03734">
    <property type="entry name" value="YkuD"/>
    <property type="match status" value="1"/>
</dbReference>
<dbReference type="GO" id="GO:0004180">
    <property type="term" value="F:carboxypeptidase activity"/>
    <property type="evidence" value="ECO:0007669"/>
    <property type="project" value="UniProtKB-ARBA"/>
</dbReference>
<dbReference type="AlphaFoldDB" id="A0A1Y6EK89"/>
<feature type="active site" description="Nucleophile" evidence="7">
    <location>
        <position position="173"/>
    </location>
</feature>
<comment type="similarity">
    <text evidence="2">Belongs to the YkuD family.</text>
</comment>
<dbReference type="OrthoDB" id="9809748at2"/>
<dbReference type="RefSeq" id="WP_086436473.1">
    <property type="nucleotide sequence ID" value="NZ_FXWG01000001.1"/>
</dbReference>
<gene>
    <name evidence="9" type="ORF">SAMN06297468_0546</name>
</gene>
<reference evidence="10" key="1">
    <citation type="submission" date="2017-04" db="EMBL/GenBank/DDBJ databases">
        <authorList>
            <person name="Varghese N."/>
            <person name="Submissions S."/>
        </authorList>
    </citation>
    <scope>NUCLEOTIDE SEQUENCE [LARGE SCALE GENOMIC DNA]</scope>
</reference>
<dbReference type="GO" id="GO:0016740">
    <property type="term" value="F:transferase activity"/>
    <property type="evidence" value="ECO:0007669"/>
    <property type="project" value="UniProtKB-KW"/>
</dbReference>
<evidence type="ECO:0000256" key="1">
    <source>
        <dbReference type="ARBA" id="ARBA00004752"/>
    </source>
</evidence>
<dbReference type="Gene3D" id="2.40.440.10">
    <property type="entry name" value="L,D-transpeptidase catalytic domain-like"/>
    <property type="match status" value="1"/>
</dbReference>
<dbReference type="Proteomes" id="UP000194420">
    <property type="component" value="Unassembled WGS sequence"/>
</dbReference>
<dbReference type="PROSITE" id="PS51257">
    <property type="entry name" value="PROKAR_LIPOPROTEIN"/>
    <property type="match status" value="1"/>
</dbReference>
<evidence type="ECO:0000256" key="2">
    <source>
        <dbReference type="ARBA" id="ARBA00005992"/>
    </source>
</evidence>
<dbReference type="GO" id="GO:0009252">
    <property type="term" value="P:peptidoglycan biosynthetic process"/>
    <property type="evidence" value="ECO:0007669"/>
    <property type="project" value="UniProtKB-UniPathway"/>
</dbReference>
<proteinExistence type="inferred from homology"/>
<evidence type="ECO:0000256" key="3">
    <source>
        <dbReference type="ARBA" id="ARBA00022679"/>
    </source>
</evidence>
<evidence type="ECO:0000313" key="10">
    <source>
        <dbReference type="Proteomes" id="UP000194420"/>
    </source>
</evidence>
<protein>
    <submittedName>
        <fullName evidence="9">L,D-transpeptidase catalytic domain</fullName>
    </submittedName>
</protein>
<evidence type="ECO:0000259" key="8">
    <source>
        <dbReference type="PROSITE" id="PS52029"/>
    </source>
</evidence>
<evidence type="ECO:0000256" key="4">
    <source>
        <dbReference type="ARBA" id="ARBA00022960"/>
    </source>
</evidence>
<dbReference type="PANTHER" id="PTHR36699:SF1">
    <property type="entry name" value="L,D-TRANSPEPTIDASE YAFK-RELATED"/>
    <property type="match status" value="1"/>
</dbReference>
<evidence type="ECO:0000256" key="7">
    <source>
        <dbReference type="PROSITE-ProRule" id="PRU01373"/>
    </source>
</evidence>
<dbReference type="GO" id="GO:0071555">
    <property type="term" value="P:cell wall organization"/>
    <property type="evidence" value="ECO:0007669"/>
    <property type="project" value="UniProtKB-UniRule"/>
</dbReference>
<dbReference type="PROSITE" id="PS52029">
    <property type="entry name" value="LD_TPASE"/>
    <property type="match status" value="1"/>
</dbReference>
<accession>A0A1Y6EK89</accession>
<evidence type="ECO:0000256" key="6">
    <source>
        <dbReference type="ARBA" id="ARBA00023316"/>
    </source>
</evidence>
<dbReference type="InterPro" id="IPR038063">
    <property type="entry name" value="Transpep_catalytic_dom"/>
</dbReference>
<comment type="pathway">
    <text evidence="1 7">Cell wall biogenesis; peptidoglycan biosynthesis.</text>
</comment>
<dbReference type="GO" id="GO:0008360">
    <property type="term" value="P:regulation of cell shape"/>
    <property type="evidence" value="ECO:0007669"/>
    <property type="project" value="UniProtKB-UniRule"/>
</dbReference>
<name>A0A1Y6EK89_9SPHN</name>
<keyword evidence="3" id="KW-0808">Transferase</keyword>
<sequence>MRIEVLLPMLVLFGCAADQQGAETVSGDAGLAPAESAYASADYQRRGASREIRRPGGPAFADFVLVDKSDRILVAYSDGKAIRAYRGIQFGDAPLGHKRFEGDERTPEGRYTIDRRNPQSSYYLSLGISYPNRSDRAFAASYGRSPGGDIFIHGQPNGLASDLRMRGDWTDGCIALANHEIEELWRLVPNGTPIVIRQ</sequence>
<feature type="domain" description="L,D-TPase catalytic" evidence="8">
    <location>
        <begin position="62"/>
        <end position="197"/>
    </location>
</feature>
<dbReference type="UniPathway" id="UPA00219"/>